<evidence type="ECO:0000256" key="6">
    <source>
        <dbReference type="ARBA" id="ARBA00023316"/>
    </source>
</evidence>
<dbReference type="InterPro" id="IPR050644">
    <property type="entry name" value="PG_Glycine_Bridge_Synth"/>
</dbReference>
<accession>A0A7V2ZI99</accession>
<dbReference type="GO" id="GO:0008360">
    <property type="term" value="P:regulation of cell shape"/>
    <property type="evidence" value="ECO:0007669"/>
    <property type="project" value="UniProtKB-KW"/>
</dbReference>
<evidence type="ECO:0000256" key="3">
    <source>
        <dbReference type="ARBA" id="ARBA00022960"/>
    </source>
</evidence>
<dbReference type="Pfam" id="PF02388">
    <property type="entry name" value="FemAB"/>
    <property type="match status" value="1"/>
</dbReference>
<evidence type="ECO:0000259" key="7">
    <source>
        <dbReference type="Pfam" id="PF13480"/>
    </source>
</evidence>
<dbReference type="GO" id="GO:0016755">
    <property type="term" value="F:aminoacyltransferase activity"/>
    <property type="evidence" value="ECO:0007669"/>
    <property type="project" value="InterPro"/>
</dbReference>
<name>A0A7V2ZI99_9BACT</name>
<dbReference type="SUPFAM" id="SSF55729">
    <property type="entry name" value="Acyl-CoA N-acyltransferases (Nat)"/>
    <property type="match status" value="2"/>
</dbReference>
<keyword evidence="5" id="KW-0012">Acyltransferase</keyword>
<evidence type="ECO:0000256" key="2">
    <source>
        <dbReference type="ARBA" id="ARBA00022679"/>
    </source>
</evidence>
<keyword evidence="2 8" id="KW-0808">Transferase</keyword>
<comment type="similarity">
    <text evidence="1">Belongs to the FemABX family.</text>
</comment>
<sequence>MESIEEILSETKFPEKNIFSPFDCSGYETIDEFLLNGVQYRVFNSGLLNDEIWDDFVYSVNESCPQQFSGWAEVKRFEGWDHQRVIYVCEDRIVAGYQILIKKLPFIGKVGYLNHAPLISSTNNQFIEKFISHLNQIIKKNKFLLVIINPSVSTNEILHQLNIKYHKNIFFGLINAEAELDITAEESVLLKNMLRMRRQNLKKADNYIYKIMEGDRSDLEVFFNLMDETCKRNNVKPNPSSFELLVKIWECFSKRKLINLYKFYIEDELVTAILAFEYQDRFIPWKFGWSGKYPSLKPNDVFHWELIKIAKKKGFKKYNMGGINFSTANKLKYSQNNLTPEELKSSTFFKMGFGCYIRKLPDSLIYIPNPILSGLYRLLLCFHSLKEKYFLRKPLEKKS</sequence>
<keyword evidence="4" id="KW-0573">Peptidoglycan synthesis</keyword>
<reference evidence="8" key="1">
    <citation type="journal article" date="2020" name="mSystems">
        <title>Genome- and Community-Level Interaction Insights into Carbon Utilization and Element Cycling Functions of Hydrothermarchaeota in Hydrothermal Sediment.</title>
        <authorList>
            <person name="Zhou Z."/>
            <person name="Liu Y."/>
            <person name="Xu W."/>
            <person name="Pan J."/>
            <person name="Luo Z.H."/>
            <person name="Li M."/>
        </authorList>
    </citation>
    <scope>NUCLEOTIDE SEQUENCE [LARGE SCALE GENOMIC DNA]</scope>
    <source>
        <strain evidence="8">SpSt-479</strain>
    </source>
</reference>
<evidence type="ECO:0000313" key="8">
    <source>
        <dbReference type="EMBL" id="HFI90472.1"/>
    </source>
</evidence>
<dbReference type="PROSITE" id="PS51191">
    <property type="entry name" value="FEMABX"/>
    <property type="match status" value="1"/>
</dbReference>
<dbReference type="PANTHER" id="PTHR36174">
    <property type="entry name" value="LIPID II:GLYCINE GLYCYLTRANSFERASE"/>
    <property type="match status" value="1"/>
</dbReference>
<comment type="caution">
    <text evidence="8">The sequence shown here is derived from an EMBL/GenBank/DDBJ whole genome shotgun (WGS) entry which is preliminary data.</text>
</comment>
<dbReference type="GO" id="GO:0009252">
    <property type="term" value="P:peptidoglycan biosynthetic process"/>
    <property type="evidence" value="ECO:0007669"/>
    <property type="project" value="UniProtKB-KW"/>
</dbReference>
<protein>
    <submittedName>
        <fullName evidence="8">Peptidoglycan bridge formation glycyltransferase FemA/FemB family protein</fullName>
    </submittedName>
</protein>
<proteinExistence type="inferred from homology"/>
<dbReference type="InterPro" id="IPR038740">
    <property type="entry name" value="BioF2-like_GNAT_dom"/>
</dbReference>
<evidence type="ECO:0000256" key="1">
    <source>
        <dbReference type="ARBA" id="ARBA00009943"/>
    </source>
</evidence>
<dbReference type="AlphaFoldDB" id="A0A7V2ZI99"/>
<keyword evidence="3" id="KW-0133">Cell shape</keyword>
<dbReference type="PANTHER" id="PTHR36174:SF1">
    <property type="entry name" value="LIPID II:GLYCINE GLYCYLTRANSFERASE"/>
    <property type="match status" value="1"/>
</dbReference>
<evidence type="ECO:0000256" key="5">
    <source>
        <dbReference type="ARBA" id="ARBA00023315"/>
    </source>
</evidence>
<dbReference type="EMBL" id="DSUJ01000008">
    <property type="protein sequence ID" value="HFI90472.1"/>
    <property type="molecule type" value="Genomic_DNA"/>
</dbReference>
<dbReference type="InterPro" id="IPR016181">
    <property type="entry name" value="Acyl_CoA_acyltransferase"/>
</dbReference>
<dbReference type="Pfam" id="PF13480">
    <property type="entry name" value="Acetyltransf_6"/>
    <property type="match status" value="1"/>
</dbReference>
<gene>
    <name evidence="8" type="ORF">ENS31_02950</name>
</gene>
<dbReference type="GO" id="GO:0071555">
    <property type="term" value="P:cell wall organization"/>
    <property type="evidence" value="ECO:0007669"/>
    <property type="project" value="UniProtKB-KW"/>
</dbReference>
<keyword evidence="6" id="KW-0961">Cell wall biogenesis/degradation</keyword>
<dbReference type="InterPro" id="IPR003447">
    <property type="entry name" value="FEMABX"/>
</dbReference>
<evidence type="ECO:0000256" key="4">
    <source>
        <dbReference type="ARBA" id="ARBA00022984"/>
    </source>
</evidence>
<dbReference type="Gene3D" id="3.40.630.30">
    <property type="match status" value="2"/>
</dbReference>
<feature type="domain" description="BioF2-like acetyltransferase" evidence="7">
    <location>
        <begin position="192"/>
        <end position="324"/>
    </location>
</feature>
<organism evidence="8">
    <name type="scientific">Ignavibacterium album</name>
    <dbReference type="NCBI Taxonomy" id="591197"/>
    <lineage>
        <taxon>Bacteria</taxon>
        <taxon>Pseudomonadati</taxon>
        <taxon>Ignavibacteriota</taxon>
        <taxon>Ignavibacteria</taxon>
        <taxon>Ignavibacteriales</taxon>
        <taxon>Ignavibacteriaceae</taxon>
        <taxon>Ignavibacterium</taxon>
    </lineage>
</organism>